<dbReference type="SUPFAM" id="SSF46689">
    <property type="entry name" value="Homeodomain-like"/>
    <property type="match status" value="2"/>
</dbReference>
<dbReference type="AlphaFoldDB" id="A0AAP2GCW9"/>
<keyword evidence="3" id="KW-0804">Transcription</keyword>
<evidence type="ECO:0000313" key="5">
    <source>
        <dbReference type="EMBL" id="MBT1686779.1"/>
    </source>
</evidence>
<evidence type="ECO:0000256" key="1">
    <source>
        <dbReference type="ARBA" id="ARBA00023015"/>
    </source>
</evidence>
<dbReference type="Proteomes" id="UP001319180">
    <property type="component" value="Unassembled WGS sequence"/>
</dbReference>
<dbReference type="EMBL" id="JAHESC010000011">
    <property type="protein sequence ID" value="MBT1686779.1"/>
    <property type="molecule type" value="Genomic_DNA"/>
</dbReference>
<feature type="domain" description="HTH araC/xylS-type" evidence="4">
    <location>
        <begin position="181"/>
        <end position="279"/>
    </location>
</feature>
<evidence type="ECO:0000313" key="6">
    <source>
        <dbReference type="Proteomes" id="UP001319180"/>
    </source>
</evidence>
<evidence type="ECO:0000259" key="4">
    <source>
        <dbReference type="PROSITE" id="PS01124"/>
    </source>
</evidence>
<dbReference type="PROSITE" id="PS01124">
    <property type="entry name" value="HTH_ARAC_FAMILY_2"/>
    <property type="match status" value="1"/>
</dbReference>
<comment type="caution">
    <text evidence="5">The sequence shown here is derived from an EMBL/GenBank/DDBJ whole genome shotgun (WGS) entry which is preliminary data.</text>
</comment>
<proteinExistence type="predicted"/>
<keyword evidence="1" id="KW-0805">Transcription regulation</keyword>
<keyword evidence="6" id="KW-1185">Reference proteome</keyword>
<dbReference type="InterPro" id="IPR050204">
    <property type="entry name" value="AraC_XylS_family_regulators"/>
</dbReference>
<protein>
    <submittedName>
        <fullName evidence="5">AraC family transcriptional regulator</fullName>
    </submittedName>
</protein>
<accession>A0AAP2GCW9</accession>
<dbReference type="InterPro" id="IPR018060">
    <property type="entry name" value="HTH_AraC"/>
</dbReference>
<gene>
    <name evidence="5" type="ORF">KK078_09435</name>
</gene>
<keyword evidence="2" id="KW-0238">DNA-binding</keyword>
<dbReference type="GO" id="GO:0043565">
    <property type="term" value="F:sequence-specific DNA binding"/>
    <property type="evidence" value="ECO:0007669"/>
    <property type="project" value="InterPro"/>
</dbReference>
<organism evidence="5 6">
    <name type="scientific">Dawidia soli</name>
    <dbReference type="NCBI Taxonomy" id="2782352"/>
    <lineage>
        <taxon>Bacteria</taxon>
        <taxon>Pseudomonadati</taxon>
        <taxon>Bacteroidota</taxon>
        <taxon>Cytophagia</taxon>
        <taxon>Cytophagales</taxon>
        <taxon>Chryseotaleaceae</taxon>
        <taxon>Dawidia</taxon>
    </lineage>
</organism>
<sequence>MEADLHTLYRSDFYQVIDFRCRCTSCTTTKPEYADSFCISFVRKGNFLYNVFRRSMDSYTGCVIVTKPGTERTITHTHSIPDECTIFQFTDNFFRALLEYHGGLRFFTDNDIHSLLAKTDASLEFLHHHIIHQVITRAASTLEIDQCVLDIVREVLPRVADYTPDTRIDARLKKNHLETIEAAKAYITTHFTEDISLTALAQHCCVSPFHFSRIFKSFTSSAPHQYLLLTRLKHAEMILRNTTLPVADAAFASGFNSLEHFTKSFHQRYGLPPAKFRTATPAATVLPLF</sequence>
<dbReference type="SMART" id="SM00342">
    <property type="entry name" value="HTH_ARAC"/>
    <property type="match status" value="1"/>
</dbReference>
<dbReference type="RefSeq" id="WP_254090016.1">
    <property type="nucleotide sequence ID" value="NZ_JAHESC010000011.1"/>
</dbReference>
<dbReference type="InterPro" id="IPR009057">
    <property type="entry name" value="Homeodomain-like_sf"/>
</dbReference>
<dbReference type="Pfam" id="PF12833">
    <property type="entry name" value="HTH_18"/>
    <property type="match status" value="1"/>
</dbReference>
<dbReference type="GO" id="GO:0003700">
    <property type="term" value="F:DNA-binding transcription factor activity"/>
    <property type="evidence" value="ECO:0007669"/>
    <property type="project" value="InterPro"/>
</dbReference>
<dbReference type="Gene3D" id="1.10.10.60">
    <property type="entry name" value="Homeodomain-like"/>
    <property type="match status" value="2"/>
</dbReference>
<name>A0AAP2GCW9_9BACT</name>
<evidence type="ECO:0000256" key="2">
    <source>
        <dbReference type="ARBA" id="ARBA00023125"/>
    </source>
</evidence>
<evidence type="ECO:0000256" key="3">
    <source>
        <dbReference type="ARBA" id="ARBA00023163"/>
    </source>
</evidence>
<dbReference type="PANTHER" id="PTHR46796:SF14">
    <property type="entry name" value="TRANSCRIPTIONAL REGULATORY PROTEIN"/>
    <property type="match status" value="1"/>
</dbReference>
<dbReference type="PANTHER" id="PTHR46796">
    <property type="entry name" value="HTH-TYPE TRANSCRIPTIONAL ACTIVATOR RHAS-RELATED"/>
    <property type="match status" value="1"/>
</dbReference>
<reference evidence="5 6" key="1">
    <citation type="submission" date="2021-05" db="EMBL/GenBank/DDBJ databases">
        <title>A Polyphasic approach of four new species of the genus Ohtaekwangia: Ohtaekwangia histidinii sp. nov., Ohtaekwangia cretensis sp. nov., Ohtaekwangia indiensis sp. nov., Ohtaekwangia reichenbachii sp. nov. from diverse environment.</title>
        <authorList>
            <person name="Octaviana S."/>
        </authorList>
    </citation>
    <scope>NUCLEOTIDE SEQUENCE [LARGE SCALE GENOMIC DNA]</scope>
    <source>
        <strain evidence="5 6">PWU37</strain>
    </source>
</reference>